<reference evidence="1 2" key="1">
    <citation type="submission" date="2019-09" db="EMBL/GenBank/DDBJ databases">
        <authorList>
            <person name="Chandra G."/>
            <person name="Truman W A."/>
        </authorList>
    </citation>
    <scope>NUCLEOTIDE SEQUENCE [LARGE SCALE GENOMIC DNA]</scope>
    <source>
        <strain evidence="1">PS925</strain>
    </source>
</reference>
<name>A0A5E7SWP0_PSEFL</name>
<dbReference type="EMBL" id="CABVJG010000003">
    <property type="protein sequence ID" value="VVP90474.1"/>
    <property type="molecule type" value="Genomic_DNA"/>
</dbReference>
<evidence type="ECO:0000313" key="2">
    <source>
        <dbReference type="Proteomes" id="UP000412311"/>
    </source>
</evidence>
<proteinExistence type="predicted"/>
<gene>
    <name evidence="1" type="ORF">PS925_01337</name>
</gene>
<protein>
    <submittedName>
        <fullName evidence="1">Uncharacterized protein</fullName>
    </submittedName>
</protein>
<dbReference type="Proteomes" id="UP000412311">
    <property type="component" value="Unassembled WGS sequence"/>
</dbReference>
<sequence>MSLDLKNASTAQRSDFDASLKEQGWVKLSGVDTVWCRRFSQIANNEDGIKDVRNRTIHAVKKAAAEGKIEQVKYVAQISNEAAIGRIVWKKGGEYVHNHYDPYTAEVE</sequence>
<accession>A0A5E7SWP0</accession>
<organism evidence="1 2">
    <name type="scientific">Pseudomonas fluorescens</name>
    <dbReference type="NCBI Taxonomy" id="294"/>
    <lineage>
        <taxon>Bacteria</taxon>
        <taxon>Pseudomonadati</taxon>
        <taxon>Pseudomonadota</taxon>
        <taxon>Gammaproteobacteria</taxon>
        <taxon>Pseudomonadales</taxon>
        <taxon>Pseudomonadaceae</taxon>
        <taxon>Pseudomonas</taxon>
    </lineage>
</organism>
<dbReference type="AlphaFoldDB" id="A0A5E7SWP0"/>
<evidence type="ECO:0000313" key="1">
    <source>
        <dbReference type="EMBL" id="VVP90474.1"/>
    </source>
</evidence>